<keyword evidence="1" id="KW-0472">Membrane</keyword>
<feature type="transmembrane region" description="Helical" evidence="1">
    <location>
        <begin position="194"/>
        <end position="214"/>
    </location>
</feature>
<evidence type="ECO:0000313" key="3">
    <source>
        <dbReference type="Proteomes" id="UP000005408"/>
    </source>
</evidence>
<protein>
    <submittedName>
        <fullName evidence="2">Uncharacterized protein</fullName>
    </submittedName>
</protein>
<keyword evidence="3" id="KW-1185">Reference proteome</keyword>
<dbReference type="Proteomes" id="UP000005408">
    <property type="component" value="Unassembled WGS sequence"/>
</dbReference>
<name>A0A8W8IX42_MAGGI</name>
<keyword evidence="1" id="KW-1133">Transmembrane helix</keyword>
<dbReference type="AlphaFoldDB" id="A0A8W8IX42"/>
<sequence length="220" mass="22836">MCITSGRHNMAKSNNCWCGCCAQNRNRCRRHSLFGIKRCFDQIQITTNRSSKMHSSAVVAALLVLGVALVRADMGYSSGGYDQSGYTSGYASGYDQSGYTSGYTGGYAGGYDSGYGYSTGMGAYGQGMSGYGQGLSGYGHGSSGYGHGTSGYGHKKSMKSVFVPYPVPVEAPVQQPLPLPALGLGVGAETRNQGIFGGNGALLLGLLALTPILLNNNNSG</sequence>
<organism evidence="2 3">
    <name type="scientific">Magallana gigas</name>
    <name type="common">Pacific oyster</name>
    <name type="synonym">Crassostrea gigas</name>
    <dbReference type="NCBI Taxonomy" id="29159"/>
    <lineage>
        <taxon>Eukaryota</taxon>
        <taxon>Metazoa</taxon>
        <taxon>Spiralia</taxon>
        <taxon>Lophotrochozoa</taxon>
        <taxon>Mollusca</taxon>
        <taxon>Bivalvia</taxon>
        <taxon>Autobranchia</taxon>
        <taxon>Pteriomorphia</taxon>
        <taxon>Ostreida</taxon>
        <taxon>Ostreoidea</taxon>
        <taxon>Ostreidae</taxon>
        <taxon>Magallana</taxon>
    </lineage>
</organism>
<accession>A0A8W8IX42</accession>
<keyword evidence="1" id="KW-0812">Transmembrane</keyword>
<reference evidence="2" key="1">
    <citation type="submission" date="2022-08" db="UniProtKB">
        <authorList>
            <consortium name="EnsemblMetazoa"/>
        </authorList>
    </citation>
    <scope>IDENTIFICATION</scope>
    <source>
        <strain evidence="2">05x7-T-G4-1.051#20</strain>
    </source>
</reference>
<evidence type="ECO:0000313" key="2">
    <source>
        <dbReference type="EnsemblMetazoa" id="G15785.1:cds"/>
    </source>
</evidence>
<proteinExistence type="predicted"/>
<dbReference type="EnsemblMetazoa" id="G15785.1">
    <property type="protein sequence ID" value="G15785.1:cds"/>
    <property type="gene ID" value="G15785"/>
</dbReference>
<evidence type="ECO:0000256" key="1">
    <source>
        <dbReference type="SAM" id="Phobius"/>
    </source>
</evidence>